<dbReference type="Proteomes" id="UP000242415">
    <property type="component" value="Unassembled WGS sequence"/>
</dbReference>
<reference evidence="4" key="1">
    <citation type="submission" date="2016-10" db="EMBL/GenBank/DDBJ databases">
        <authorList>
            <person name="Varghese N."/>
            <person name="Submissions S."/>
        </authorList>
    </citation>
    <scope>NUCLEOTIDE SEQUENCE [LARGE SCALE GENOMIC DNA]</scope>
    <source>
        <strain evidence="4">DSM 45245</strain>
    </source>
</reference>
<dbReference type="InterPro" id="IPR011659">
    <property type="entry name" value="WD40"/>
</dbReference>
<dbReference type="SUPFAM" id="SSF82171">
    <property type="entry name" value="DPP6 N-terminal domain-like"/>
    <property type="match status" value="1"/>
</dbReference>
<accession>A0A1H3HL18</accession>
<feature type="compositionally biased region" description="Low complexity" evidence="1">
    <location>
        <begin position="631"/>
        <end position="647"/>
    </location>
</feature>
<dbReference type="PANTHER" id="PTHR30032:SF8">
    <property type="entry name" value="GERMINATION-SPECIFIC N-ACETYLMURAMOYL-L-ALANINE AMIDASE"/>
    <property type="match status" value="1"/>
</dbReference>
<dbReference type="InterPro" id="IPR011042">
    <property type="entry name" value="6-blade_b-propeller_TolB-like"/>
</dbReference>
<dbReference type="Gene3D" id="2.120.10.30">
    <property type="entry name" value="TolB, C-terminal domain"/>
    <property type="match status" value="1"/>
</dbReference>
<name>A0A1H3HL18_9ACTN</name>
<dbReference type="OrthoDB" id="9808778at2"/>
<dbReference type="InterPro" id="IPR007253">
    <property type="entry name" value="Cell_wall-bd_2"/>
</dbReference>
<evidence type="ECO:0000256" key="2">
    <source>
        <dbReference type="SAM" id="SignalP"/>
    </source>
</evidence>
<protein>
    <submittedName>
        <fullName evidence="3">WD40-like Beta Propeller Repeat</fullName>
    </submittedName>
</protein>
<organism evidence="3 4">
    <name type="scientific">Micromonospora pattaloongensis</name>
    <dbReference type="NCBI Taxonomy" id="405436"/>
    <lineage>
        <taxon>Bacteria</taxon>
        <taxon>Bacillati</taxon>
        <taxon>Actinomycetota</taxon>
        <taxon>Actinomycetes</taxon>
        <taxon>Micromonosporales</taxon>
        <taxon>Micromonosporaceae</taxon>
        <taxon>Micromonospora</taxon>
    </lineage>
</organism>
<feature type="signal peptide" evidence="2">
    <location>
        <begin position="1"/>
        <end position="22"/>
    </location>
</feature>
<dbReference type="Gene3D" id="3.40.50.12090">
    <property type="match status" value="1"/>
</dbReference>
<evidence type="ECO:0000313" key="3">
    <source>
        <dbReference type="EMBL" id="SDY15474.1"/>
    </source>
</evidence>
<sequence>MLASALAVGATTLVAGTGAANASLPGAANSPLTSSNGSTTIRFAGGGSLASSDNLTDVAWAPDGSQALYVDNDGNIAKLRHNDAQNIWSIVDSPALRRGPSWRGDGSGIVWAERASASVPWTIRVGANTSGWTTRQISPADGNHYLNPDGGADLRIVFQRQADSNGTPTGTPAVVLYDPLQPEGSQISVVDENGANPAISPDGTKVAFVRDGQIIVSDLAGDNEVVVTSNAASHDNPTWSPDGTTIAFTQGSGVATAAANGTQAASPTVVSGLSGVPAYQPRRADRVARLAGSNRYTTATAVSQSHWATISDSTDRRQKAESVILSRSDTFADALGGSALAVAKTGPLLMTAPTTLHTATTAEIQRVLAPGKTVYLLGGPGAISASVENAIKALGYNTTRLQGANRYTTAVAIANAIDPTPDLVLAATGNNFPDALAAGAAAGSYNTPGSGLSAVVMLTNDAAMPAPVKTYLDGLYNDNSEGPVLFGIGRFAAQAGLSYDPSTVEVWGENRYETALFTAFTFFAGSNYAGFATGANWPDALAGGALMGLLNGPLMLTPGTASSLGFHAELVADEGAGSLHTGIVFGGAPVVNDTQRNQIGSWISGPAGYSRPVNPTDIGLEFGSGGASPNGARALSSRSAATAGSAAQDVNRVRTPEQAAAAADQLRERFAR</sequence>
<dbReference type="RefSeq" id="WP_139307154.1">
    <property type="nucleotide sequence ID" value="NZ_FNPH01000001.1"/>
</dbReference>
<dbReference type="PANTHER" id="PTHR30032">
    <property type="entry name" value="N-ACETYLMURAMOYL-L-ALANINE AMIDASE-RELATED"/>
    <property type="match status" value="1"/>
</dbReference>
<dbReference type="Pfam" id="PF04122">
    <property type="entry name" value="CW_binding_2"/>
    <property type="match status" value="3"/>
</dbReference>
<feature type="chain" id="PRO_5017404956" evidence="2">
    <location>
        <begin position="23"/>
        <end position="672"/>
    </location>
</feature>
<feature type="region of interest" description="Disordered" evidence="1">
    <location>
        <begin position="620"/>
        <end position="672"/>
    </location>
</feature>
<proteinExistence type="predicted"/>
<keyword evidence="2" id="KW-0732">Signal</keyword>
<gene>
    <name evidence="3" type="ORF">SAMN05444365_101858</name>
</gene>
<keyword evidence="4" id="KW-1185">Reference proteome</keyword>
<dbReference type="EMBL" id="FNPH01000001">
    <property type="protein sequence ID" value="SDY15474.1"/>
    <property type="molecule type" value="Genomic_DNA"/>
</dbReference>
<dbReference type="Pfam" id="PF07676">
    <property type="entry name" value="PD40"/>
    <property type="match status" value="2"/>
</dbReference>
<dbReference type="AlphaFoldDB" id="A0A1H3HL18"/>
<evidence type="ECO:0000313" key="4">
    <source>
        <dbReference type="Proteomes" id="UP000242415"/>
    </source>
</evidence>
<dbReference type="STRING" id="405436.SAMN05444365_101858"/>
<evidence type="ECO:0000256" key="1">
    <source>
        <dbReference type="SAM" id="MobiDB-lite"/>
    </source>
</evidence>
<dbReference type="InterPro" id="IPR051922">
    <property type="entry name" value="Bact_Sporulation_Assoc"/>
</dbReference>